<keyword evidence="1" id="KW-0472">Membrane</keyword>
<dbReference type="EMBL" id="CP042383">
    <property type="protein sequence ID" value="QEA42437.1"/>
    <property type="molecule type" value="Genomic_DNA"/>
</dbReference>
<gene>
    <name evidence="2" type="ORF">FGL85_07970</name>
</gene>
<sequence length="285" mass="32385">MKRIKMIRFGTLTIFLIAMTIVSFMLLADMSTNNITVAMAALILLAVASGLFIPSVLLSWMVVLILAAGIFTLTIGYPLISNFTRIVVIAAYPILSFVTILGRHFIGDLGWIATNRANIEAYVEHYDPAVNFQTLHTASNTFSKSAEFIQKQNKLEVWIDVTAVQWSHHEQYKQFHASEYAEILSAIQTILKQYRLPGESIYYVDNATFLIISHTVSETNLMQLNNNVNDQLATIMVDGFKPQFKTATMHINEKNIDKYSSLDLAMNKLYRQMETDIIVEYMQKH</sequence>
<dbReference type="AlphaFoldDB" id="A0A5B8T1W8"/>
<evidence type="ECO:0000256" key="1">
    <source>
        <dbReference type="SAM" id="Phobius"/>
    </source>
</evidence>
<dbReference type="RefSeq" id="WP_147651655.1">
    <property type="nucleotide sequence ID" value="NZ_CP042383.1"/>
</dbReference>
<dbReference type="KEGG" id="lpse:FGL85_07970"/>
<evidence type="ECO:0000313" key="2">
    <source>
        <dbReference type="EMBL" id="QEA42437.1"/>
    </source>
</evidence>
<evidence type="ECO:0000313" key="3">
    <source>
        <dbReference type="Proteomes" id="UP000321296"/>
    </source>
</evidence>
<protein>
    <submittedName>
        <fullName evidence="2">DUF2721 domain-containing protein</fullName>
    </submittedName>
</protein>
<keyword evidence="1" id="KW-1133">Transmembrane helix</keyword>
<feature type="transmembrane region" description="Helical" evidence="1">
    <location>
        <begin position="7"/>
        <end position="28"/>
    </location>
</feature>
<feature type="transmembrane region" description="Helical" evidence="1">
    <location>
        <begin position="34"/>
        <end position="53"/>
    </location>
</feature>
<reference evidence="2 3" key="1">
    <citation type="submission" date="2019-06" db="EMBL/GenBank/DDBJ databases">
        <title>Genome analyses of bacteria isolated from kimchi.</title>
        <authorList>
            <person name="Lee S."/>
            <person name="Ahn S."/>
            <person name="Roh S."/>
        </authorList>
    </citation>
    <scope>NUCLEOTIDE SEQUENCE [LARGE SCALE GENOMIC DNA]</scope>
    <source>
        <strain evidence="2 3">CBA3630</strain>
    </source>
</reference>
<keyword evidence="1" id="KW-0812">Transmembrane</keyword>
<accession>A0A5B8T1W8</accession>
<feature type="transmembrane region" description="Helical" evidence="1">
    <location>
        <begin position="60"/>
        <end position="80"/>
    </location>
</feature>
<proteinExistence type="predicted"/>
<dbReference type="Proteomes" id="UP000321296">
    <property type="component" value="Chromosome"/>
</dbReference>
<organism evidence="2 3">
    <name type="scientific">Leuconostoc pseudomesenteroides</name>
    <dbReference type="NCBI Taxonomy" id="33968"/>
    <lineage>
        <taxon>Bacteria</taxon>
        <taxon>Bacillati</taxon>
        <taxon>Bacillota</taxon>
        <taxon>Bacilli</taxon>
        <taxon>Lactobacillales</taxon>
        <taxon>Lactobacillaceae</taxon>
        <taxon>Leuconostoc</taxon>
    </lineage>
</organism>
<name>A0A5B8T1W8_LEUPS</name>
<feature type="transmembrane region" description="Helical" evidence="1">
    <location>
        <begin position="86"/>
        <end position="106"/>
    </location>
</feature>